<dbReference type="Proteomes" id="UP000030146">
    <property type="component" value="Unassembled WGS sequence"/>
</dbReference>
<evidence type="ECO:0000256" key="8">
    <source>
        <dbReference type="NCBIfam" id="TIGR00188"/>
    </source>
</evidence>
<dbReference type="Pfam" id="PF00825">
    <property type="entry name" value="Ribonuclease_P"/>
    <property type="match status" value="1"/>
</dbReference>
<accession>A0A099WZN2</accession>
<evidence type="ECO:0000256" key="2">
    <source>
        <dbReference type="ARBA" id="ARBA00022694"/>
    </source>
</evidence>
<dbReference type="NCBIfam" id="TIGR00188">
    <property type="entry name" value="rnpA"/>
    <property type="match status" value="1"/>
</dbReference>
<evidence type="ECO:0000256" key="6">
    <source>
        <dbReference type="ARBA" id="ARBA00022884"/>
    </source>
</evidence>
<dbReference type="GO" id="GO:0030677">
    <property type="term" value="C:ribonuclease P complex"/>
    <property type="evidence" value="ECO:0007669"/>
    <property type="project" value="TreeGrafter"/>
</dbReference>
<evidence type="ECO:0000256" key="3">
    <source>
        <dbReference type="ARBA" id="ARBA00022722"/>
    </source>
</evidence>
<dbReference type="HAMAP" id="MF_00227">
    <property type="entry name" value="RNase_P"/>
    <property type="match status" value="1"/>
</dbReference>
<evidence type="ECO:0000256" key="5">
    <source>
        <dbReference type="ARBA" id="ARBA00022801"/>
    </source>
</evidence>
<evidence type="ECO:0000313" key="9">
    <source>
        <dbReference type="EMBL" id="KGN84175.1"/>
    </source>
</evidence>
<dbReference type="EMBL" id="JRAK01000153">
    <property type="protein sequence ID" value="KGN84175.1"/>
    <property type="molecule type" value="Genomic_DNA"/>
</dbReference>
<dbReference type="AlphaFoldDB" id="A0A099WZN2"/>
<name>A0A099WZN2_9PORP</name>
<keyword evidence="3 7" id="KW-0540">Nuclease</keyword>
<keyword evidence="2 7" id="KW-0819">tRNA processing</keyword>
<reference evidence="9 10" key="1">
    <citation type="submission" date="2014-08" db="EMBL/GenBank/DDBJ databases">
        <title>Porphyromonas gulae strain:COT-052_OH3439 Genome sequencing.</title>
        <authorList>
            <person name="Wallis C."/>
            <person name="Deusch O."/>
            <person name="O'Flynn C."/>
            <person name="Davis I."/>
            <person name="Jospin G."/>
            <person name="Darling A.E."/>
            <person name="Coil D.A."/>
            <person name="Alexiev A."/>
            <person name="Horsfall A."/>
            <person name="Kirkwood N."/>
            <person name="Harris S."/>
            <person name="Eisen J.A."/>
        </authorList>
    </citation>
    <scope>NUCLEOTIDE SEQUENCE [LARGE SCALE GENOMIC DNA]</scope>
    <source>
        <strain evidence="10">COT-052 OH3439</strain>
    </source>
</reference>
<dbReference type="PANTHER" id="PTHR33992">
    <property type="entry name" value="RIBONUCLEASE P PROTEIN COMPONENT"/>
    <property type="match status" value="1"/>
</dbReference>
<dbReference type="InterPro" id="IPR020539">
    <property type="entry name" value="RNase_P_CS"/>
</dbReference>
<dbReference type="GO" id="GO:0042781">
    <property type="term" value="F:3'-tRNA processing endoribonuclease activity"/>
    <property type="evidence" value="ECO:0007669"/>
    <property type="project" value="TreeGrafter"/>
</dbReference>
<comment type="subunit">
    <text evidence="7">Consists of a catalytic RNA component (M1 or rnpB) and a protein subunit.</text>
</comment>
<keyword evidence="10" id="KW-1185">Reference proteome</keyword>
<dbReference type="GO" id="GO:0001682">
    <property type="term" value="P:tRNA 5'-leader removal"/>
    <property type="evidence" value="ECO:0007669"/>
    <property type="project" value="UniProtKB-UniRule"/>
</dbReference>
<dbReference type="RefSeq" id="WP_039418042.1">
    <property type="nucleotide sequence ID" value="NZ_JRAK01000153.1"/>
</dbReference>
<comment type="catalytic activity">
    <reaction evidence="7">
        <text>Endonucleolytic cleavage of RNA, removing 5'-extranucleotides from tRNA precursor.</text>
        <dbReference type="EC" id="3.1.26.5"/>
    </reaction>
</comment>
<keyword evidence="4 7" id="KW-0255">Endonuclease</keyword>
<dbReference type="PROSITE" id="PS00648">
    <property type="entry name" value="RIBONUCLEASE_P"/>
    <property type="match status" value="1"/>
</dbReference>
<evidence type="ECO:0000256" key="1">
    <source>
        <dbReference type="ARBA" id="ARBA00002663"/>
    </source>
</evidence>
<comment type="function">
    <text evidence="1 7">RNaseP catalyzes the removal of the 5'-leader sequence from pre-tRNA to produce the mature 5'-terminus. It can also cleave other RNA substrates such as 4.5S RNA. The protein component plays an auxiliary but essential role in vivo by binding to the 5'-leader sequence and broadening the substrate specificity of the ribozyme.</text>
</comment>
<keyword evidence="5 7" id="KW-0378">Hydrolase</keyword>
<evidence type="ECO:0000313" key="10">
    <source>
        <dbReference type="Proteomes" id="UP000030146"/>
    </source>
</evidence>
<dbReference type="EC" id="3.1.26.5" evidence="7 8"/>
<dbReference type="GO" id="GO:0000049">
    <property type="term" value="F:tRNA binding"/>
    <property type="evidence" value="ECO:0007669"/>
    <property type="project" value="UniProtKB-UniRule"/>
</dbReference>
<proteinExistence type="inferred from homology"/>
<dbReference type="SUPFAM" id="SSF54211">
    <property type="entry name" value="Ribosomal protein S5 domain 2-like"/>
    <property type="match status" value="1"/>
</dbReference>
<comment type="caution">
    <text evidence="9">The sequence shown here is derived from an EMBL/GenBank/DDBJ whole genome shotgun (WGS) entry which is preliminary data.</text>
</comment>
<dbReference type="GO" id="GO:0004526">
    <property type="term" value="F:ribonuclease P activity"/>
    <property type="evidence" value="ECO:0007669"/>
    <property type="project" value="UniProtKB-UniRule"/>
</dbReference>
<dbReference type="InterPro" id="IPR020568">
    <property type="entry name" value="Ribosomal_Su5_D2-typ_SF"/>
</dbReference>
<evidence type="ECO:0000256" key="7">
    <source>
        <dbReference type="HAMAP-Rule" id="MF_00227"/>
    </source>
</evidence>
<evidence type="ECO:0000256" key="4">
    <source>
        <dbReference type="ARBA" id="ARBA00022759"/>
    </source>
</evidence>
<dbReference type="InterPro" id="IPR014721">
    <property type="entry name" value="Ribsml_uS5_D2-typ_fold_subgr"/>
</dbReference>
<keyword evidence="6 7" id="KW-0694">RNA-binding</keyword>
<protein>
    <recommendedName>
        <fullName evidence="7 8">Ribonuclease P protein component</fullName>
        <shortName evidence="7">RNase P protein</shortName>
        <shortName evidence="7">RNaseP protein</shortName>
        <ecNumber evidence="7 8">3.1.26.5</ecNumber>
    </recommendedName>
    <alternativeName>
        <fullName evidence="7">Protein C5</fullName>
    </alternativeName>
</protein>
<dbReference type="PANTHER" id="PTHR33992:SF1">
    <property type="entry name" value="RIBONUCLEASE P PROTEIN COMPONENT"/>
    <property type="match status" value="1"/>
</dbReference>
<dbReference type="PATRIC" id="fig|111105.18.peg.2278"/>
<organism evidence="9 10">
    <name type="scientific">Porphyromonas gulae</name>
    <dbReference type="NCBI Taxonomy" id="111105"/>
    <lineage>
        <taxon>Bacteria</taxon>
        <taxon>Pseudomonadati</taxon>
        <taxon>Bacteroidota</taxon>
        <taxon>Bacteroidia</taxon>
        <taxon>Bacteroidales</taxon>
        <taxon>Porphyromonadaceae</taxon>
        <taxon>Porphyromonas</taxon>
    </lineage>
</organism>
<sequence>MTSPATFGLSKSERLYLRDEINTVFGEGKAFVVYPLRVVYRLGSEHRAAYSSMLVSVAKKRFRRAVKRNRAKRLVREAYRLNKHLLNDVLQERQIYATIAFMVVSNELPDFRTVERAMQKSLIRIAGNIPSSALKSE</sequence>
<dbReference type="GeneID" id="57239022"/>
<dbReference type="Gene3D" id="3.30.230.10">
    <property type="match status" value="1"/>
</dbReference>
<dbReference type="InterPro" id="IPR000100">
    <property type="entry name" value="RNase_P"/>
</dbReference>
<comment type="similarity">
    <text evidence="7">Belongs to the RnpA family.</text>
</comment>
<gene>
    <name evidence="7" type="primary">rnpA</name>
    <name evidence="9" type="ORF">HR15_11475</name>
</gene>